<evidence type="ECO:0000313" key="2">
    <source>
        <dbReference type="EMBL" id="GFN79733.1"/>
    </source>
</evidence>
<dbReference type="EMBL" id="BLXT01000722">
    <property type="protein sequence ID" value="GFN79733.1"/>
    <property type="molecule type" value="Genomic_DNA"/>
</dbReference>
<organism evidence="2 3">
    <name type="scientific">Plakobranchus ocellatus</name>
    <dbReference type="NCBI Taxonomy" id="259542"/>
    <lineage>
        <taxon>Eukaryota</taxon>
        <taxon>Metazoa</taxon>
        <taxon>Spiralia</taxon>
        <taxon>Lophotrochozoa</taxon>
        <taxon>Mollusca</taxon>
        <taxon>Gastropoda</taxon>
        <taxon>Heterobranchia</taxon>
        <taxon>Euthyneura</taxon>
        <taxon>Panpulmonata</taxon>
        <taxon>Sacoglossa</taxon>
        <taxon>Placobranchoidea</taxon>
        <taxon>Plakobranchidae</taxon>
        <taxon>Plakobranchus</taxon>
    </lineage>
</organism>
<gene>
    <name evidence="2" type="ORF">PoB_000623900</name>
</gene>
<protein>
    <submittedName>
        <fullName evidence="2">Uncharacterized protein</fullName>
    </submittedName>
</protein>
<keyword evidence="3" id="KW-1185">Reference proteome</keyword>
<reference evidence="2 3" key="1">
    <citation type="journal article" date="2021" name="Elife">
        <title>Chloroplast acquisition without the gene transfer in kleptoplastic sea slugs, Plakobranchus ocellatus.</title>
        <authorList>
            <person name="Maeda T."/>
            <person name="Takahashi S."/>
            <person name="Yoshida T."/>
            <person name="Shimamura S."/>
            <person name="Takaki Y."/>
            <person name="Nagai Y."/>
            <person name="Toyoda A."/>
            <person name="Suzuki Y."/>
            <person name="Arimoto A."/>
            <person name="Ishii H."/>
            <person name="Satoh N."/>
            <person name="Nishiyama T."/>
            <person name="Hasebe M."/>
            <person name="Maruyama T."/>
            <person name="Minagawa J."/>
            <person name="Obokata J."/>
            <person name="Shigenobu S."/>
        </authorList>
    </citation>
    <scope>NUCLEOTIDE SEQUENCE [LARGE SCALE GENOMIC DNA]</scope>
</reference>
<comment type="caution">
    <text evidence="2">The sequence shown here is derived from an EMBL/GenBank/DDBJ whole genome shotgun (WGS) entry which is preliminary data.</text>
</comment>
<sequence>MRQISHNRPTLIDTECVYGTFTLSSQGVFMRSSVALAYRAGAADSGFFRMGYQNQGLIKLCNDQESPRAKRSRKSRGDTVTSLHRVCTRLSRLARKRGKQEARD</sequence>
<accession>A0AAV3YCC6</accession>
<dbReference type="Proteomes" id="UP000735302">
    <property type="component" value="Unassembled WGS sequence"/>
</dbReference>
<evidence type="ECO:0000313" key="3">
    <source>
        <dbReference type="Proteomes" id="UP000735302"/>
    </source>
</evidence>
<feature type="region of interest" description="Disordered" evidence="1">
    <location>
        <begin position="63"/>
        <end position="83"/>
    </location>
</feature>
<proteinExistence type="predicted"/>
<dbReference type="AlphaFoldDB" id="A0AAV3YCC6"/>
<name>A0AAV3YCC6_9GAST</name>
<evidence type="ECO:0000256" key="1">
    <source>
        <dbReference type="SAM" id="MobiDB-lite"/>
    </source>
</evidence>